<evidence type="ECO:0000313" key="1">
    <source>
        <dbReference type="EMBL" id="KAF1978565.1"/>
    </source>
</evidence>
<dbReference type="AlphaFoldDB" id="A0A6A5VNT2"/>
<reference evidence="1" key="1">
    <citation type="journal article" date="2020" name="Stud. Mycol.">
        <title>101 Dothideomycetes genomes: a test case for predicting lifestyles and emergence of pathogens.</title>
        <authorList>
            <person name="Haridas S."/>
            <person name="Albert R."/>
            <person name="Binder M."/>
            <person name="Bloem J."/>
            <person name="Labutti K."/>
            <person name="Salamov A."/>
            <person name="Andreopoulos B."/>
            <person name="Baker S."/>
            <person name="Barry K."/>
            <person name="Bills G."/>
            <person name="Bluhm B."/>
            <person name="Cannon C."/>
            <person name="Castanera R."/>
            <person name="Culley D."/>
            <person name="Daum C."/>
            <person name="Ezra D."/>
            <person name="Gonzalez J."/>
            <person name="Henrissat B."/>
            <person name="Kuo A."/>
            <person name="Liang C."/>
            <person name="Lipzen A."/>
            <person name="Lutzoni F."/>
            <person name="Magnuson J."/>
            <person name="Mondo S."/>
            <person name="Nolan M."/>
            <person name="Ohm R."/>
            <person name="Pangilinan J."/>
            <person name="Park H.-J."/>
            <person name="Ramirez L."/>
            <person name="Alfaro M."/>
            <person name="Sun H."/>
            <person name="Tritt A."/>
            <person name="Yoshinaga Y."/>
            <person name="Zwiers L.-H."/>
            <person name="Turgeon B."/>
            <person name="Goodwin S."/>
            <person name="Spatafora J."/>
            <person name="Crous P."/>
            <person name="Grigoriev I."/>
        </authorList>
    </citation>
    <scope>NUCLEOTIDE SEQUENCE</scope>
    <source>
        <strain evidence="1">CBS 107.79</strain>
    </source>
</reference>
<gene>
    <name evidence="1" type="ORF">BU23DRAFT_227713</name>
</gene>
<keyword evidence="2" id="KW-1185">Reference proteome</keyword>
<evidence type="ECO:0000313" key="2">
    <source>
        <dbReference type="Proteomes" id="UP000800036"/>
    </source>
</evidence>
<protein>
    <submittedName>
        <fullName evidence="1">Uncharacterized protein</fullName>
    </submittedName>
</protein>
<accession>A0A6A5VNT2</accession>
<sequence length="155" mass="17087">MMGFRSWPFRRFLPPLPFAACATCFALLMAAFLMSAPFIVSLSPPQVPGWWLGWPARACARASRVLRCDQAWWCGRRGLMDGAQLSASREDVSGGRQGQHARPSWYCGCSVNLRRTPLPMSPSMMAGCFSSSRLGALGDRIARGMASRSRMDGHE</sequence>
<organism evidence="1 2">
    <name type="scientific">Bimuria novae-zelandiae CBS 107.79</name>
    <dbReference type="NCBI Taxonomy" id="1447943"/>
    <lineage>
        <taxon>Eukaryota</taxon>
        <taxon>Fungi</taxon>
        <taxon>Dikarya</taxon>
        <taxon>Ascomycota</taxon>
        <taxon>Pezizomycotina</taxon>
        <taxon>Dothideomycetes</taxon>
        <taxon>Pleosporomycetidae</taxon>
        <taxon>Pleosporales</taxon>
        <taxon>Massarineae</taxon>
        <taxon>Didymosphaeriaceae</taxon>
        <taxon>Bimuria</taxon>
    </lineage>
</organism>
<proteinExistence type="predicted"/>
<dbReference type="EMBL" id="ML976660">
    <property type="protein sequence ID" value="KAF1978565.1"/>
    <property type="molecule type" value="Genomic_DNA"/>
</dbReference>
<dbReference type="Proteomes" id="UP000800036">
    <property type="component" value="Unassembled WGS sequence"/>
</dbReference>
<name>A0A6A5VNT2_9PLEO</name>